<gene>
    <name evidence="5" type="ORF">CGI_10013612</name>
</gene>
<sequence length="696" mass="76923">MEIIWLQRPHENIPWGFRLQGGREFGQPLAVQRVVPGSVADGSLSSGDLILKIGNHNVTNAYHSEGQDHIKNAGNTLQLTIKKVPRVAASCPVSPTSSHSFKFPHPINPSAYRTFSSDDGFHSYQRPLRSQYSTDDDSLRQFQSLPRQKVTSGGIHSTSMDIYDPYSARKHDSNSSVDPGCFTMPKPSPYRPSNVQASSADFRSGGSDSSGYQTSYSPTAVDLTTGNQLQGARFPANHPSRGFYGPGPGSYGPGWKATKKSVQTISDEQRTPGDGSPVPQGQFSDKMPDAVLNTMLKTQGSGTPKPFAYITGGIDLKEFKQKKSRPPPPVMPKSYRGPDLNSSEPCNYQSQPSPPVRSQQFQPQYQQAPVPALQYSNNQPNHQHQQRSPGAYRHAQYNSPIQMYSHNNAEDALRTQSGGALTGISGYPEKPQQDIQQSEVYKMVQEADGQGRKPKQPRDPLLRHNSIDDEMRFSGLNKKTDIPSKAFMKLNQISINDSQNSSDFPQSKQENQDENERVGNYEQTSIRYTGKHIPSPSFRVLQRFADEAQEYDPLVTKKGAPPESDDLEDTDDGLPDNLSGEELIDKRYTGGAIPSRSFRMLQMSVGNGDTNETAAPSQSTSSPSFQQQQIQAQPRITIITRSHAVPTQIQPPDDVPIKTKGFGFSKKNSLSDRVWAFYTPYPPIFFHGSNDVHSKG</sequence>
<dbReference type="GO" id="GO:0031941">
    <property type="term" value="C:filamentous actin"/>
    <property type="evidence" value="ECO:0007669"/>
    <property type="project" value="TreeGrafter"/>
</dbReference>
<dbReference type="CDD" id="cd23068">
    <property type="entry name" value="PDZ_ZASP52-like"/>
    <property type="match status" value="1"/>
</dbReference>
<dbReference type="GO" id="GO:0003779">
    <property type="term" value="F:actin binding"/>
    <property type="evidence" value="ECO:0007669"/>
    <property type="project" value="TreeGrafter"/>
</dbReference>
<dbReference type="InterPro" id="IPR036034">
    <property type="entry name" value="PDZ_sf"/>
</dbReference>
<name>K1PNF3_MAGGI</name>
<dbReference type="GO" id="GO:0061061">
    <property type="term" value="P:muscle structure development"/>
    <property type="evidence" value="ECO:0007669"/>
    <property type="project" value="TreeGrafter"/>
</dbReference>
<feature type="region of interest" description="Disordered" evidence="4">
    <location>
        <begin position="606"/>
        <end position="627"/>
    </location>
</feature>
<dbReference type="SUPFAM" id="SSF50156">
    <property type="entry name" value="PDZ domain-like"/>
    <property type="match status" value="1"/>
</dbReference>
<dbReference type="GO" id="GO:0051371">
    <property type="term" value="F:muscle alpha-actinin binding"/>
    <property type="evidence" value="ECO:0007669"/>
    <property type="project" value="TreeGrafter"/>
</dbReference>
<feature type="compositionally biased region" description="Basic and acidic residues" evidence="4">
    <location>
        <begin position="510"/>
        <end position="519"/>
    </location>
</feature>
<dbReference type="InterPro" id="IPR006643">
    <property type="entry name" value="Zasp-like_motif"/>
</dbReference>
<dbReference type="FunCoup" id="K1PNF3">
    <property type="interactions" value="1"/>
</dbReference>
<dbReference type="Gene3D" id="2.30.42.10">
    <property type="match status" value="1"/>
</dbReference>
<dbReference type="Pfam" id="PF00595">
    <property type="entry name" value="PDZ"/>
    <property type="match status" value="1"/>
</dbReference>
<dbReference type="PANTHER" id="PTHR24214">
    <property type="entry name" value="PDZ AND LIM DOMAIN PROTEIN ZASP"/>
    <property type="match status" value="1"/>
</dbReference>
<comment type="subcellular location">
    <subcellularLocation>
        <location evidence="1">Cytoplasm</location>
    </subcellularLocation>
</comment>
<feature type="compositionally biased region" description="Low complexity" evidence="4">
    <location>
        <begin position="356"/>
        <end position="367"/>
    </location>
</feature>
<feature type="compositionally biased region" description="Acidic residues" evidence="4">
    <location>
        <begin position="563"/>
        <end position="574"/>
    </location>
</feature>
<dbReference type="SMART" id="SM00228">
    <property type="entry name" value="PDZ"/>
    <property type="match status" value="1"/>
</dbReference>
<dbReference type="FunFam" id="2.30.42.10:FF:000055">
    <property type="entry name" value="PDZ and LIM domain protein 3"/>
    <property type="match status" value="1"/>
</dbReference>
<keyword evidence="2" id="KW-0963">Cytoplasm</keyword>
<dbReference type="HOGENOM" id="CLU_396004_0_0_1"/>
<dbReference type="SMART" id="SM00735">
    <property type="entry name" value="ZM"/>
    <property type="match status" value="1"/>
</dbReference>
<feature type="region of interest" description="Disordered" evidence="4">
    <location>
        <begin position="318"/>
        <end position="367"/>
    </location>
</feature>
<feature type="region of interest" description="Disordered" evidence="4">
    <location>
        <begin position="496"/>
        <end position="519"/>
    </location>
</feature>
<dbReference type="AlphaFoldDB" id="K1PNF3"/>
<dbReference type="PROSITE" id="PS50106">
    <property type="entry name" value="PDZ"/>
    <property type="match status" value="1"/>
</dbReference>
<dbReference type="GO" id="GO:0005912">
    <property type="term" value="C:adherens junction"/>
    <property type="evidence" value="ECO:0007669"/>
    <property type="project" value="TreeGrafter"/>
</dbReference>
<evidence type="ECO:0000256" key="3">
    <source>
        <dbReference type="ARBA" id="ARBA00023038"/>
    </source>
</evidence>
<dbReference type="InterPro" id="IPR050604">
    <property type="entry name" value="PDZ-LIM_domain"/>
</dbReference>
<dbReference type="EMBL" id="JH819065">
    <property type="protein sequence ID" value="EKC23193.1"/>
    <property type="molecule type" value="Genomic_DNA"/>
</dbReference>
<dbReference type="Pfam" id="PF15936">
    <property type="entry name" value="DUF4749"/>
    <property type="match status" value="1"/>
</dbReference>
<evidence type="ECO:0000256" key="4">
    <source>
        <dbReference type="SAM" id="MobiDB-lite"/>
    </source>
</evidence>
<feature type="compositionally biased region" description="Basic and acidic residues" evidence="4">
    <location>
        <begin position="456"/>
        <end position="468"/>
    </location>
</feature>
<dbReference type="GO" id="GO:0030018">
    <property type="term" value="C:Z disc"/>
    <property type="evidence" value="ECO:0007669"/>
    <property type="project" value="TreeGrafter"/>
</dbReference>
<feature type="compositionally biased region" description="Polar residues" evidence="4">
    <location>
        <begin position="191"/>
        <end position="216"/>
    </location>
</feature>
<reference evidence="5" key="1">
    <citation type="journal article" date="2012" name="Nature">
        <title>The oyster genome reveals stress adaptation and complexity of shell formation.</title>
        <authorList>
            <person name="Zhang G."/>
            <person name="Fang X."/>
            <person name="Guo X."/>
            <person name="Li L."/>
            <person name="Luo R."/>
            <person name="Xu F."/>
            <person name="Yang P."/>
            <person name="Zhang L."/>
            <person name="Wang X."/>
            <person name="Qi H."/>
            <person name="Xiong Z."/>
            <person name="Que H."/>
            <person name="Xie Y."/>
            <person name="Holland P.W."/>
            <person name="Paps J."/>
            <person name="Zhu Y."/>
            <person name="Wu F."/>
            <person name="Chen Y."/>
            <person name="Wang J."/>
            <person name="Peng C."/>
            <person name="Meng J."/>
            <person name="Yang L."/>
            <person name="Liu J."/>
            <person name="Wen B."/>
            <person name="Zhang N."/>
            <person name="Huang Z."/>
            <person name="Zhu Q."/>
            <person name="Feng Y."/>
            <person name="Mount A."/>
            <person name="Hedgecock D."/>
            <person name="Xu Z."/>
            <person name="Liu Y."/>
            <person name="Domazet-Loso T."/>
            <person name="Du Y."/>
            <person name="Sun X."/>
            <person name="Zhang S."/>
            <person name="Liu B."/>
            <person name="Cheng P."/>
            <person name="Jiang X."/>
            <person name="Li J."/>
            <person name="Fan D."/>
            <person name="Wang W."/>
            <person name="Fu W."/>
            <person name="Wang T."/>
            <person name="Wang B."/>
            <person name="Zhang J."/>
            <person name="Peng Z."/>
            <person name="Li Y."/>
            <person name="Li N."/>
            <person name="Wang J."/>
            <person name="Chen M."/>
            <person name="He Y."/>
            <person name="Tan F."/>
            <person name="Song X."/>
            <person name="Zheng Q."/>
            <person name="Huang R."/>
            <person name="Yang H."/>
            <person name="Du X."/>
            <person name="Chen L."/>
            <person name="Yang M."/>
            <person name="Gaffney P.M."/>
            <person name="Wang S."/>
            <person name="Luo L."/>
            <person name="She Z."/>
            <person name="Ming Y."/>
            <person name="Huang W."/>
            <person name="Zhang S."/>
            <person name="Huang B."/>
            <person name="Zhang Y."/>
            <person name="Qu T."/>
            <person name="Ni P."/>
            <person name="Miao G."/>
            <person name="Wang J."/>
            <person name="Wang Q."/>
            <person name="Steinberg C.E."/>
            <person name="Wang H."/>
            <person name="Li N."/>
            <person name="Qian L."/>
            <person name="Zhang G."/>
            <person name="Li Y."/>
            <person name="Yang H."/>
            <person name="Liu X."/>
            <person name="Wang J."/>
            <person name="Yin Y."/>
            <person name="Wang J."/>
        </authorList>
    </citation>
    <scope>NUCLEOTIDE SEQUENCE [LARGE SCALE GENOMIC DNA]</scope>
    <source>
        <strain evidence="5">05x7-T-G4-1.051#20</strain>
    </source>
</reference>
<dbReference type="GO" id="GO:0001725">
    <property type="term" value="C:stress fiber"/>
    <property type="evidence" value="ECO:0007669"/>
    <property type="project" value="TreeGrafter"/>
</dbReference>
<keyword evidence="3" id="KW-0479">Metal-binding</keyword>
<dbReference type="GO" id="GO:0030036">
    <property type="term" value="P:actin cytoskeleton organization"/>
    <property type="evidence" value="ECO:0007669"/>
    <property type="project" value="TreeGrafter"/>
</dbReference>
<proteinExistence type="predicted"/>
<keyword evidence="3" id="KW-0440">LIM domain</keyword>
<evidence type="ECO:0000256" key="2">
    <source>
        <dbReference type="ARBA" id="ARBA00022490"/>
    </source>
</evidence>
<organism evidence="5">
    <name type="scientific">Magallana gigas</name>
    <name type="common">Pacific oyster</name>
    <name type="synonym">Crassostrea gigas</name>
    <dbReference type="NCBI Taxonomy" id="29159"/>
    <lineage>
        <taxon>Eukaryota</taxon>
        <taxon>Metazoa</taxon>
        <taxon>Spiralia</taxon>
        <taxon>Lophotrochozoa</taxon>
        <taxon>Mollusca</taxon>
        <taxon>Bivalvia</taxon>
        <taxon>Autobranchia</taxon>
        <taxon>Pteriomorphia</taxon>
        <taxon>Ostreida</taxon>
        <taxon>Ostreoidea</taxon>
        <taxon>Ostreidae</taxon>
        <taxon>Magallana</taxon>
    </lineage>
</organism>
<protein>
    <submittedName>
        <fullName evidence="5">LIM domain-binding protein 3</fullName>
    </submittedName>
</protein>
<evidence type="ECO:0000313" key="5">
    <source>
        <dbReference type="EMBL" id="EKC23193.1"/>
    </source>
</evidence>
<dbReference type="InterPro" id="IPR001478">
    <property type="entry name" value="PDZ"/>
</dbReference>
<feature type="region of interest" description="Disordered" evidence="4">
    <location>
        <begin position="235"/>
        <end position="286"/>
    </location>
</feature>
<evidence type="ECO:0000256" key="1">
    <source>
        <dbReference type="ARBA" id="ARBA00004496"/>
    </source>
</evidence>
<feature type="region of interest" description="Disordered" evidence="4">
    <location>
        <begin position="445"/>
        <end position="468"/>
    </location>
</feature>
<dbReference type="PANTHER" id="PTHR24214:SF38">
    <property type="entry name" value="PDZ AND LIM DOMAIN PROTEIN ZASP-RELATED"/>
    <property type="match status" value="1"/>
</dbReference>
<keyword evidence="3" id="KW-0862">Zinc</keyword>
<dbReference type="InterPro" id="IPR031847">
    <property type="entry name" value="PDLI1-4/Zasp-like_mid"/>
</dbReference>
<dbReference type="InParanoid" id="K1PNF3"/>
<feature type="region of interest" description="Disordered" evidence="4">
    <location>
        <begin position="551"/>
        <end position="581"/>
    </location>
</feature>
<feature type="region of interest" description="Disordered" evidence="4">
    <location>
        <begin position="166"/>
        <end position="216"/>
    </location>
</feature>
<feature type="compositionally biased region" description="Low complexity" evidence="4">
    <location>
        <begin position="613"/>
        <end position="627"/>
    </location>
</feature>
<accession>K1PNF3</accession>